<protein>
    <submittedName>
        <fullName evidence="2">Uncharacterized protein</fullName>
    </submittedName>
</protein>
<name>A0ABR1UPI8_9PEZI</name>
<reference evidence="2 3" key="1">
    <citation type="submission" date="2023-01" db="EMBL/GenBank/DDBJ databases">
        <title>Analysis of 21 Apiospora genomes using comparative genomics revels a genus with tremendous synthesis potential of carbohydrate active enzymes and secondary metabolites.</title>
        <authorList>
            <person name="Sorensen T."/>
        </authorList>
    </citation>
    <scope>NUCLEOTIDE SEQUENCE [LARGE SCALE GENOMIC DNA]</scope>
    <source>
        <strain evidence="2 3">CBS 83171</strain>
    </source>
</reference>
<comment type="caution">
    <text evidence="2">The sequence shown here is derived from an EMBL/GenBank/DDBJ whole genome shotgun (WGS) entry which is preliminary data.</text>
</comment>
<gene>
    <name evidence="2" type="ORF">PG996_010751</name>
</gene>
<evidence type="ECO:0000256" key="1">
    <source>
        <dbReference type="SAM" id="MobiDB-lite"/>
    </source>
</evidence>
<accession>A0ABR1UPI8</accession>
<sequence length="134" mass="14847">MQLPQLHICTSKVSRESLGIPDTDSVLVSHQLLSRENHPVGPGLETRQSSSGHVGEMQRRSLLQQHRRSSRINEIPRPHRADAGVAVLIAKYDDTLALVLAQDRLARGVTDFIRAVEAQVEDIHLHAQAVPKES</sequence>
<evidence type="ECO:0000313" key="3">
    <source>
        <dbReference type="Proteomes" id="UP001446871"/>
    </source>
</evidence>
<proteinExistence type="predicted"/>
<evidence type="ECO:0000313" key="2">
    <source>
        <dbReference type="EMBL" id="KAK8060821.1"/>
    </source>
</evidence>
<organism evidence="2 3">
    <name type="scientific">Apiospora saccharicola</name>
    <dbReference type="NCBI Taxonomy" id="335842"/>
    <lineage>
        <taxon>Eukaryota</taxon>
        <taxon>Fungi</taxon>
        <taxon>Dikarya</taxon>
        <taxon>Ascomycota</taxon>
        <taxon>Pezizomycotina</taxon>
        <taxon>Sordariomycetes</taxon>
        <taxon>Xylariomycetidae</taxon>
        <taxon>Amphisphaeriales</taxon>
        <taxon>Apiosporaceae</taxon>
        <taxon>Apiospora</taxon>
    </lineage>
</organism>
<dbReference type="EMBL" id="JAQQWM010000006">
    <property type="protein sequence ID" value="KAK8060821.1"/>
    <property type="molecule type" value="Genomic_DNA"/>
</dbReference>
<feature type="region of interest" description="Disordered" evidence="1">
    <location>
        <begin position="36"/>
        <end position="77"/>
    </location>
</feature>
<keyword evidence="3" id="KW-1185">Reference proteome</keyword>
<dbReference type="Proteomes" id="UP001446871">
    <property type="component" value="Unassembled WGS sequence"/>
</dbReference>